<proteinExistence type="predicted"/>
<sequence>MTIAPFMREADFTLSQPPTCPTAKLASSTEQPTAGVSASQAPHQHPARACCPAEPGATLPNPPTPELHSSVLAASGADADGMAARSFFTPAEVAAHNTAADLWVSFLGRVCDLSPLMEQHRSLSKYAGVCHMFPAGDALLLPIMEFAGKDISSWFDPDTEDVLKYVDPMTNCVRYYTPRGRFVHVPPAGPRSDWATDISQPWWRDKRYQVGLLSAKTRWIRVINTLTSQEQRLQVCSEETLTEILRRYLRYNSHACSYTWKHAGVSLDMSKTLSENNVLDDDHQLQQLRLDRDLFTPALLLHFNDDLTEG</sequence>
<dbReference type="Proteomes" id="UP000831701">
    <property type="component" value="Chromosome 2"/>
</dbReference>
<protein>
    <submittedName>
        <fullName evidence="1">Uncharacterized protein</fullName>
    </submittedName>
</protein>
<organism evidence="1 2">
    <name type="scientific">Scortum barcoo</name>
    <name type="common">barcoo grunter</name>
    <dbReference type="NCBI Taxonomy" id="214431"/>
    <lineage>
        <taxon>Eukaryota</taxon>
        <taxon>Metazoa</taxon>
        <taxon>Chordata</taxon>
        <taxon>Craniata</taxon>
        <taxon>Vertebrata</taxon>
        <taxon>Euteleostomi</taxon>
        <taxon>Actinopterygii</taxon>
        <taxon>Neopterygii</taxon>
        <taxon>Teleostei</taxon>
        <taxon>Neoteleostei</taxon>
        <taxon>Acanthomorphata</taxon>
        <taxon>Eupercaria</taxon>
        <taxon>Centrarchiformes</taxon>
        <taxon>Terapontoidei</taxon>
        <taxon>Terapontidae</taxon>
        <taxon>Scortum</taxon>
    </lineage>
</organism>
<reference evidence="1" key="1">
    <citation type="submission" date="2022-04" db="EMBL/GenBank/DDBJ databases">
        <title>Jade perch genome.</title>
        <authorList>
            <person name="Chao B."/>
        </authorList>
    </citation>
    <scope>NUCLEOTIDE SEQUENCE</scope>
    <source>
        <strain evidence="1">CB-2022</strain>
    </source>
</reference>
<evidence type="ECO:0000313" key="1">
    <source>
        <dbReference type="EMBL" id="KAI3376188.1"/>
    </source>
</evidence>
<name>A0ACB8X7V1_9TELE</name>
<evidence type="ECO:0000313" key="2">
    <source>
        <dbReference type="Proteomes" id="UP000831701"/>
    </source>
</evidence>
<dbReference type="EMBL" id="CM041532">
    <property type="protein sequence ID" value="KAI3376188.1"/>
    <property type="molecule type" value="Genomic_DNA"/>
</dbReference>
<accession>A0ACB8X7V1</accession>
<keyword evidence="2" id="KW-1185">Reference proteome</keyword>
<comment type="caution">
    <text evidence="1">The sequence shown here is derived from an EMBL/GenBank/DDBJ whole genome shotgun (WGS) entry which is preliminary data.</text>
</comment>
<gene>
    <name evidence="1" type="ORF">L3Q82_016398</name>
</gene>